<gene>
    <name evidence="13" type="ORF">H2204_013934</name>
</gene>
<feature type="active site" description="Charge relay system" evidence="10">
    <location>
        <position position="256"/>
    </location>
</feature>
<dbReference type="SUPFAM" id="SSF50494">
    <property type="entry name" value="Trypsin-like serine proteases"/>
    <property type="match status" value="1"/>
</dbReference>
<protein>
    <recommendedName>
        <fullName evidence="3">Pro-apoptotic serine protease NMA111</fullName>
    </recommendedName>
    <alternativeName>
        <fullName evidence="4">Pro-apoptotic serine protease nma111</fullName>
    </alternativeName>
</protein>
<dbReference type="AlphaFoldDB" id="A0AA38XMJ2"/>
<proteinExistence type="inferred from homology"/>
<dbReference type="GO" id="GO:0006515">
    <property type="term" value="P:protein quality control for misfolded or incompletely synthesized proteins"/>
    <property type="evidence" value="ECO:0007669"/>
    <property type="project" value="TreeGrafter"/>
</dbReference>
<dbReference type="InterPro" id="IPR036034">
    <property type="entry name" value="PDZ_sf"/>
</dbReference>
<dbReference type="PANTHER" id="PTHR22939">
    <property type="entry name" value="SERINE PROTEASE FAMILY S1C HTRA-RELATED"/>
    <property type="match status" value="1"/>
</dbReference>
<feature type="binding site" evidence="11">
    <location>
        <position position="286"/>
    </location>
    <ligand>
        <name>substrate</name>
    </ligand>
</feature>
<dbReference type="Gene3D" id="2.40.10.120">
    <property type="match status" value="1"/>
</dbReference>
<accession>A0AA38XMJ2</accession>
<comment type="caution">
    <text evidence="13">The sequence shown here is derived from an EMBL/GenBank/DDBJ whole genome shotgun (WGS) entry which is preliminary data.</text>
</comment>
<dbReference type="FunFam" id="2.40.10.10:FF:000001">
    <property type="entry name" value="Periplasmic serine protease DegS"/>
    <property type="match status" value="1"/>
</dbReference>
<dbReference type="InterPro" id="IPR011782">
    <property type="entry name" value="Pept_S1C_Do"/>
</dbReference>
<keyword evidence="5" id="KW-0645">Protease</keyword>
<evidence type="ECO:0000256" key="3">
    <source>
        <dbReference type="ARBA" id="ARBA00020338"/>
    </source>
</evidence>
<organism evidence="13">
    <name type="scientific">Knufia peltigerae</name>
    <dbReference type="NCBI Taxonomy" id="1002370"/>
    <lineage>
        <taxon>Eukaryota</taxon>
        <taxon>Fungi</taxon>
        <taxon>Dikarya</taxon>
        <taxon>Ascomycota</taxon>
        <taxon>Pezizomycotina</taxon>
        <taxon>Eurotiomycetes</taxon>
        <taxon>Chaetothyriomycetidae</taxon>
        <taxon>Chaetothyriales</taxon>
        <taxon>Trichomeriaceae</taxon>
        <taxon>Knufia</taxon>
    </lineage>
</organism>
<keyword evidence="9" id="KW-0720">Serine protease</keyword>
<dbReference type="EMBL" id="JAPDRN010000166">
    <property type="protein sequence ID" value="KAJ9616260.1"/>
    <property type="molecule type" value="Genomic_DNA"/>
</dbReference>
<dbReference type="Pfam" id="PF00595">
    <property type="entry name" value="PDZ"/>
    <property type="match status" value="1"/>
</dbReference>
<evidence type="ECO:0000256" key="7">
    <source>
        <dbReference type="ARBA" id="ARBA00022737"/>
    </source>
</evidence>
<dbReference type="NCBIfam" id="TIGR02037">
    <property type="entry name" value="degP_htrA_DO"/>
    <property type="match status" value="1"/>
</dbReference>
<name>A0AA38XMJ2_9EURO</name>
<keyword evidence="8" id="KW-0378">Hydrolase</keyword>
<feature type="binding site" evidence="11">
    <location>
        <begin position="358"/>
        <end position="360"/>
    </location>
    <ligand>
        <name>substrate</name>
    </ligand>
</feature>
<dbReference type="PRINTS" id="PR00834">
    <property type="entry name" value="PROTEASES2C"/>
</dbReference>
<reference evidence="13" key="1">
    <citation type="submission" date="2022-10" db="EMBL/GenBank/DDBJ databases">
        <title>Culturing micro-colonial fungi from biological soil crusts in the Mojave desert and describing Neophaeococcomyces mojavensis, and introducing the new genera and species Taxawa tesnikishii.</title>
        <authorList>
            <person name="Kurbessoian T."/>
            <person name="Stajich J.E."/>
        </authorList>
    </citation>
    <scope>NUCLEOTIDE SEQUENCE</scope>
    <source>
        <strain evidence="13">TK_35</strain>
    </source>
</reference>
<evidence type="ECO:0000256" key="5">
    <source>
        <dbReference type="ARBA" id="ARBA00022670"/>
    </source>
</evidence>
<dbReference type="Gene3D" id="2.30.42.10">
    <property type="match status" value="2"/>
</dbReference>
<dbReference type="PROSITE" id="PS50106">
    <property type="entry name" value="PDZ"/>
    <property type="match status" value="1"/>
</dbReference>
<dbReference type="SUPFAM" id="SSF50156">
    <property type="entry name" value="PDZ domain-like"/>
    <property type="match status" value="2"/>
</dbReference>
<sequence length="608" mass="63839">MLYRQWLSWNGHGRSIASAATQLIVLRSPPAAGLPVQALAAATHPRSNERHRKVRMRGTAQVSWCIPALSACLAALARGCREQRHDARATFPAPSARVGFSWGIYPDRDTLIQLVLPYTSTAPIPACEPTPMRPLPTLLTLAIAAAFGGFVATGLNAHLDNRADAAPLPAVLPTSAALPASVAGQAVPSLAPMLEKAMPAVVSVNTKQVVRVRNPFFNDPFFRRLFPDIPQERINESLGSGVIIDATEGLVLTNHHVIDNADDVQVTLADGRTVKAEFLGSDRDTDIALIRIPAQNLTDIKLGNSDQLRVGDFVVAIGNPFGFSQTVTSGIVSAVGRSGIRGLGYQNFIQTDASINPGNSGGALVNLQGQLVGINTASFNPQGSMAGNIGLGLAIPSNLARSVVDQLVKHGVVVRGTLGIESQNLSAQIAQGLGLGETRGALVTRVLAGSAGAAAGLKPGDVVVSANGQRVDSAEALHNVEGLAAVGSVLTLDVRREGKPLQIKATLKEQARVVSGESLDPRLTGASFVDLPESLRQSGVGGVLVSEVKRGSRAADNGLQQGDIITDATVGEFADLASWRANFQQRPPTLVLRVLRNNGQQQGQLVMR</sequence>
<dbReference type="InterPro" id="IPR009003">
    <property type="entry name" value="Peptidase_S1_PA"/>
</dbReference>
<evidence type="ECO:0000259" key="12">
    <source>
        <dbReference type="PROSITE" id="PS50106"/>
    </source>
</evidence>
<dbReference type="Pfam" id="PF13365">
    <property type="entry name" value="Trypsin_2"/>
    <property type="match status" value="1"/>
</dbReference>
<evidence type="ECO:0000256" key="10">
    <source>
        <dbReference type="PIRSR" id="PIRSR611782-1"/>
    </source>
</evidence>
<evidence type="ECO:0000256" key="6">
    <source>
        <dbReference type="ARBA" id="ARBA00022729"/>
    </source>
</evidence>
<feature type="domain" description="PDZ" evidence="12">
    <location>
        <begin position="417"/>
        <end position="498"/>
    </location>
</feature>
<feature type="binding site" evidence="11">
    <location>
        <position position="256"/>
    </location>
    <ligand>
        <name>substrate</name>
    </ligand>
</feature>
<evidence type="ECO:0000313" key="13">
    <source>
        <dbReference type="EMBL" id="KAJ9616260.1"/>
    </source>
</evidence>
<feature type="active site" description="Charge relay system" evidence="10">
    <location>
        <position position="286"/>
    </location>
</feature>
<evidence type="ECO:0000256" key="1">
    <source>
        <dbReference type="ARBA" id="ARBA00002558"/>
    </source>
</evidence>
<dbReference type="SMART" id="SM00228">
    <property type="entry name" value="PDZ"/>
    <property type="match status" value="2"/>
</dbReference>
<comment type="function">
    <text evidence="1">Nuclear serine protease which mediates apoptosis.</text>
</comment>
<dbReference type="GO" id="GO:0004252">
    <property type="term" value="F:serine-type endopeptidase activity"/>
    <property type="evidence" value="ECO:0007669"/>
    <property type="project" value="InterPro"/>
</dbReference>
<comment type="similarity">
    <text evidence="2">Belongs to the peptidase S1C family.</text>
</comment>
<evidence type="ECO:0000256" key="4">
    <source>
        <dbReference type="ARBA" id="ARBA00021524"/>
    </source>
</evidence>
<evidence type="ECO:0000256" key="9">
    <source>
        <dbReference type="ARBA" id="ARBA00022825"/>
    </source>
</evidence>
<dbReference type="InterPro" id="IPR001478">
    <property type="entry name" value="PDZ"/>
</dbReference>
<evidence type="ECO:0000256" key="8">
    <source>
        <dbReference type="ARBA" id="ARBA00022801"/>
    </source>
</evidence>
<feature type="active site" description="Charge relay system" evidence="10">
    <location>
        <position position="360"/>
    </location>
</feature>
<evidence type="ECO:0000256" key="11">
    <source>
        <dbReference type="PIRSR" id="PIRSR611782-2"/>
    </source>
</evidence>
<dbReference type="InterPro" id="IPR001940">
    <property type="entry name" value="Peptidase_S1C"/>
</dbReference>
<keyword evidence="7" id="KW-0677">Repeat</keyword>
<keyword evidence="6" id="KW-0732">Signal</keyword>
<dbReference type="GO" id="GO:0042597">
    <property type="term" value="C:periplasmic space"/>
    <property type="evidence" value="ECO:0007669"/>
    <property type="project" value="TreeGrafter"/>
</dbReference>
<dbReference type="PANTHER" id="PTHR22939:SF129">
    <property type="entry name" value="SERINE PROTEASE HTRA2, MITOCHONDRIAL"/>
    <property type="match status" value="1"/>
</dbReference>
<evidence type="ECO:0000256" key="2">
    <source>
        <dbReference type="ARBA" id="ARBA00010541"/>
    </source>
</evidence>